<keyword evidence="3" id="KW-1185">Reference proteome</keyword>
<dbReference type="AlphaFoldDB" id="A0A453L4H1"/>
<dbReference type="Proteomes" id="UP000015105">
    <property type="component" value="Chromosome 5D"/>
</dbReference>
<sequence length="191" mass="20377">MELATYPPAAGDAPLPPLCLLPNGATSPPRTGRSPPPPLSVQCHRCGRVPLQHHGLCFNGKQWSLLEESRGRGSPAQQYNFLFCGWSLKELSAGRSLLQAATAPTTVQHSCSLSAAADACPLPTDTTYLRCRDLARIGRHGPCSLANRRCTCSHGRRTPNPPPPPPDRNTDTGHSCCVARSCQGTFLSSSP</sequence>
<dbReference type="Gramene" id="AET5Gv20628600.8">
    <property type="protein sequence ID" value="AET5Gv20628600.8"/>
    <property type="gene ID" value="AET5Gv20628600"/>
</dbReference>
<dbReference type="Gramene" id="AET5Gv20628600.9">
    <property type="protein sequence ID" value="AET5Gv20628600.9"/>
    <property type="gene ID" value="AET5Gv20628600"/>
</dbReference>
<evidence type="ECO:0000313" key="3">
    <source>
        <dbReference type="Proteomes" id="UP000015105"/>
    </source>
</evidence>
<evidence type="ECO:0000313" key="2">
    <source>
        <dbReference type="EnsemblPlants" id="AET5Gv20628600.10"/>
    </source>
</evidence>
<evidence type="ECO:0000256" key="1">
    <source>
        <dbReference type="SAM" id="MobiDB-lite"/>
    </source>
</evidence>
<accession>A0A453L4H1</accession>
<proteinExistence type="predicted"/>
<name>A0A453L4H1_AEGTS</name>
<reference evidence="3" key="1">
    <citation type="journal article" date="2014" name="Science">
        <title>Ancient hybridizations among the ancestral genomes of bread wheat.</title>
        <authorList>
            <consortium name="International Wheat Genome Sequencing Consortium,"/>
            <person name="Marcussen T."/>
            <person name="Sandve S.R."/>
            <person name="Heier L."/>
            <person name="Spannagl M."/>
            <person name="Pfeifer M."/>
            <person name="Jakobsen K.S."/>
            <person name="Wulff B.B."/>
            <person name="Steuernagel B."/>
            <person name="Mayer K.F."/>
            <person name="Olsen O.A."/>
        </authorList>
    </citation>
    <scope>NUCLEOTIDE SEQUENCE [LARGE SCALE GENOMIC DNA]</scope>
    <source>
        <strain evidence="3">cv. AL8/78</strain>
    </source>
</reference>
<feature type="region of interest" description="Disordered" evidence="1">
    <location>
        <begin position="152"/>
        <end position="172"/>
    </location>
</feature>
<dbReference type="EnsemblPlants" id="AET5Gv20628600.9">
    <property type="protein sequence ID" value="AET5Gv20628600.9"/>
    <property type="gene ID" value="AET5Gv20628600"/>
</dbReference>
<organism evidence="2 3">
    <name type="scientific">Aegilops tauschii subsp. strangulata</name>
    <name type="common">Goatgrass</name>
    <dbReference type="NCBI Taxonomy" id="200361"/>
    <lineage>
        <taxon>Eukaryota</taxon>
        <taxon>Viridiplantae</taxon>
        <taxon>Streptophyta</taxon>
        <taxon>Embryophyta</taxon>
        <taxon>Tracheophyta</taxon>
        <taxon>Spermatophyta</taxon>
        <taxon>Magnoliopsida</taxon>
        <taxon>Liliopsida</taxon>
        <taxon>Poales</taxon>
        <taxon>Poaceae</taxon>
        <taxon>BOP clade</taxon>
        <taxon>Pooideae</taxon>
        <taxon>Triticodae</taxon>
        <taxon>Triticeae</taxon>
        <taxon>Triticinae</taxon>
        <taxon>Aegilops</taxon>
    </lineage>
</organism>
<reference evidence="3" key="2">
    <citation type="journal article" date="2017" name="Nat. Plants">
        <title>The Aegilops tauschii genome reveals multiple impacts of transposons.</title>
        <authorList>
            <person name="Zhao G."/>
            <person name="Zou C."/>
            <person name="Li K."/>
            <person name="Wang K."/>
            <person name="Li T."/>
            <person name="Gao L."/>
            <person name="Zhang X."/>
            <person name="Wang H."/>
            <person name="Yang Z."/>
            <person name="Liu X."/>
            <person name="Jiang W."/>
            <person name="Mao L."/>
            <person name="Kong X."/>
            <person name="Jiao Y."/>
            <person name="Jia J."/>
        </authorList>
    </citation>
    <scope>NUCLEOTIDE SEQUENCE [LARGE SCALE GENOMIC DNA]</scope>
    <source>
        <strain evidence="3">cv. AL8/78</strain>
    </source>
</reference>
<dbReference type="EnsemblPlants" id="AET5Gv20628600.8">
    <property type="protein sequence ID" value="AET5Gv20628600.8"/>
    <property type="gene ID" value="AET5Gv20628600"/>
</dbReference>
<protein>
    <submittedName>
        <fullName evidence="2">Uncharacterized protein</fullName>
    </submittedName>
</protein>
<reference evidence="2" key="3">
    <citation type="journal article" date="2017" name="Nature">
        <title>Genome sequence of the progenitor of the wheat D genome Aegilops tauschii.</title>
        <authorList>
            <person name="Luo M.C."/>
            <person name="Gu Y.Q."/>
            <person name="Puiu D."/>
            <person name="Wang H."/>
            <person name="Twardziok S.O."/>
            <person name="Deal K.R."/>
            <person name="Huo N."/>
            <person name="Zhu T."/>
            <person name="Wang L."/>
            <person name="Wang Y."/>
            <person name="McGuire P.E."/>
            <person name="Liu S."/>
            <person name="Long H."/>
            <person name="Ramasamy R.K."/>
            <person name="Rodriguez J.C."/>
            <person name="Van S.L."/>
            <person name="Yuan L."/>
            <person name="Wang Z."/>
            <person name="Xia Z."/>
            <person name="Xiao L."/>
            <person name="Anderson O.D."/>
            <person name="Ouyang S."/>
            <person name="Liang Y."/>
            <person name="Zimin A.V."/>
            <person name="Pertea G."/>
            <person name="Qi P."/>
            <person name="Bennetzen J.L."/>
            <person name="Dai X."/>
            <person name="Dawson M.W."/>
            <person name="Muller H.G."/>
            <person name="Kugler K."/>
            <person name="Rivarola-Duarte L."/>
            <person name="Spannagl M."/>
            <person name="Mayer K.F.X."/>
            <person name="Lu F.H."/>
            <person name="Bevan M.W."/>
            <person name="Leroy P."/>
            <person name="Li P."/>
            <person name="You F.M."/>
            <person name="Sun Q."/>
            <person name="Liu Z."/>
            <person name="Lyons E."/>
            <person name="Wicker T."/>
            <person name="Salzberg S.L."/>
            <person name="Devos K.M."/>
            <person name="Dvorak J."/>
        </authorList>
    </citation>
    <scope>NUCLEOTIDE SEQUENCE [LARGE SCALE GENOMIC DNA]</scope>
    <source>
        <strain evidence="2">cv. AL8/78</strain>
    </source>
</reference>
<dbReference type="Gramene" id="AET5Gv20628600.10">
    <property type="protein sequence ID" value="AET5Gv20628600.10"/>
    <property type="gene ID" value="AET5Gv20628600"/>
</dbReference>
<reference evidence="2" key="4">
    <citation type="submission" date="2019-03" db="UniProtKB">
        <authorList>
            <consortium name="EnsemblPlants"/>
        </authorList>
    </citation>
    <scope>IDENTIFICATION</scope>
</reference>
<dbReference type="EnsemblPlants" id="AET5Gv20628600.10">
    <property type="protein sequence ID" value="AET5Gv20628600.10"/>
    <property type="gene ID" value="AET5Gv20628600"/>
</dbReference>
<reference evidence="2" key="5">
    <citation type="journal article" date="2021" name="G3 (Bethesda)">
        <title>Aegilops tauschii genome assembly Aet v5.0 features greater sequence contiguity and improved annotation.</title>
        <authorList>
            <person name="Wang L."/>
            <person name="Zhu T."/>
            <person name="Rodriguez J.C."/>
            <person name="Deal K.R."/>
            <person name="Dubcovsky J."/>
            <person name="McGuire P.E."/>
            <person name="Lux T."/>
            <person name="Spannagl M."/>
            <person name="Mayer K.F.X."/>
            <person name="Baldrich P."/>
            <person name="Meyers B.C."/>
            <person name="Huo N."/>
            <person name="Gu Y.Q."/>
            <person name="Zhou H."/>
            <person name="Devos K.M."/>
            <person name="Bennetzen J.L."/>
            <person name="Unver T."/>
            <person name="Budak H."/>
            <person name="Gulick P.J."/>
            <person name="Galiba G."/>
            <person name="Kalapos B."/>
            <person name="Nelson D.R."/>
            <person name="Li P."/>
            <person name="You F.M."/>
            <person name="Luo M.C."/>
            <person name="Dvorak J."/>
        </authorList>
    </citation>
    <scope>NUCLEOTIDE SEQUENCE [LARGE SCALE GENOMIC DNA]</scope>
    <source>
        <strain evidence="2">cv. AL8/78</strain>
    </source>
</reference>